<evidence type="ECO:0000313" key="4">
    <source>
        <dbReference type="EMBL" id="ERJ04766.1"/>
    </source>
</evidence>
<dbReference type="InterPro" id="IPR058474">
    <property type="entry name" value="DUF8160"/>
</dbReference>
<feature type="compositionally biased region" description="Acidic residues" evidence="1">
    <location>
        <begin position="16"/>
        <end position="27"/>
    </location>
</feature>
<dbReference type="RefSeq" id="WP_008524807.1">
    <property type="nucleotide sequence ID" value="NC_021913.1"/>
</dbReference>
<evidence type="ECO:0000313" key="6">
    <source>
        <dbReference type="Proteomes" id="UP000015381"/>
    </source>
</evidence>
<feature type="domain" description="DUF8160" evidence="2">
    <location>
        <begin position="3"/>
        <end position="127"/>
    </location>
</feature>
<dbReference type="eggNOG" id="arCOG06154">
    <property type="taxonomic scope" value="Archaea"/>
</dbReference>
<evidence type="ECO:0000259" key="2">
    <source>
        <dbReference type="Pfam" id="PF26492"/>
    </source>
</evidence>
<feature type="region of interest" description="Disordered" evidence="1">
    <location>
        <begin position="1"/>
        <end position="55"/>
    </location>
</feature>
<gene>
    <name evidence="4" type="ORF">HLRTI_003278</name>
    <name evidence="3" type="ORF">HTIA_p2852</name>
</gene>
<dbReference type="Proteomes" id="UP000015381">
    <property type="component" value="Plasmid pHTIA"/>
</dbReference>
<sequence length="131" mass="15271">MADEIDDRLSRRFETTEDDRDQEDSDDAPQQLEAEMSSIESQTSENDQTSQNAQNVKKEWNVRSFYLDDDLNSSLSTAFKRLDLELSESDTDIDLKKTRHFYPLLVELGLERLEEMDITEVTERLESKDSV</sequence>
<dbReference type="OrthoDB" id="222465at2157"/>
<dbReference type="HOGENOM" id="CLU_154328_1_0_2"/>
<geneLocation type="plasmid" evidence="3 6">
    <name>pHTIA</name>
</geneLocation>
<reference evidence="4 5" key="1">
    <citation type="journal article" date="2011" name="J. Bacteriol.">
        <title>Genome sequence of Halorhabdus tiamatea, the first archaeon isolated from a deep-sea anoxic brine lake.</title>
        <authorList>
            <person name="Antunes A."/>
            <person name="Alam I."/>
            <person name="Bajic V.B."/>
            <person name="Stingl U."/>
        </authorList>
    </citation>
    <scope>NUCLEOTIDE SEQUENCE [LARGE SCALE GENOMIC DNA]</scope>
    <source>
        <strain evidence="4 5">SARL4B</strain>
    </source>
</reference>
<evidence type="ECO:0000313" key="3">
    <source>
        <dbReference type="EMBL" id="CCQ34954.1"/>
    </source>
</evidence>
<dbReference type="Proteomes" id="UP000003861">
    <property type="component" value="Unassembled WGS sequence"/>
</dbReference>
<dbReference type="KEGG" id="hti:HTIA_p2852"/>
<protein>
    <recommendedName>
        <fullName evidence="2">DUF8160 domain-containing protein</fullName>
    </recommendedName>
</protein>
<accession>F7PPU7</accession>
<organism evidence="4 5">
    <name type="scientific">Halorhabdus tiamatea SARL4B</name>
    <dbReference type="NCBI Taxonomy" id="1033806"/>
    <lineage>
        <taxon>Archaea</taxon>
        <taxon>Methanobacteriati</taxon>
        <taxon>Methanobacteriota</taxon>
        <taxon>Stenosarchaea group</taxon>
        <taxon>Halobacteria</taxon>
        <taxon>Halobacteriales</taxon>
        <taxon>Haloarculaceae</taxon>
        <taxon>Halorhabdus</taxon>
    </lineage>
</organism>
<dbReference type="Pfam" id="PF26492">
    <property type="entry name" value="DUF8160"/>
    <property type="match status" value="1"/>
</dbReference>
<evidence type="ECO:0000313" key="5">
    <source>
        <dbReference type="Proteomes" id="UP000003861"/>
    </source>
</evidence>
<reference evidence="3 6" key="3">
    <citation type="journal article" date="2014" name="Environ. Microbiol.">
        <title>Halorhabdus tiamatea: proteogenomics and glycosidase activity measurements identify the first cultivated euryarchaeon from a deep-sea anoxic brine lake as potential polysaccharide degrader.</title>
        <authorList>
            <person name="Werner J."/>
            <person name="Ferrer M."/>
            <person name="Michel G."/>
            <person name="Mann A.J."/>
            <person name="Huang S."/>
            <person name="Juarez S."/>
            <person name="Ciordia S."/>
            <person name="Albar J.P."/>
            <person name="Alcaide M."/>
            <person name="La Cono V."/>
            <person name="Yakimov M.M."/>
            <person name="Antunes A."/>
            <person name="Taborda M."/>
            <person name="Da Costa M.S."/>
            <person name="Amann R.I."/>
            <person name="Gloeckner F.O."/>
            <person name="Golyshina O.V."/>
            <person name="Golyshin P.N."/>
            <person name="Teeling H."/>
        </authorList>
    </citation>
    <scope>NUCLEOTIDE SEQUENCE [LARGE SCALE GENOMIC DNA]</scope>
    <source>
        <strain evidence="6">SARL4B</strain>
        <strain evidence="3">Type strain: SARL4B</strain>
        <plasmid evidence="3">pHTIA</plasmid>
    </source>
</reference>
<proteinExistence type="predicted"/>
<dbReference type="AlphaFoldDB" id="F7PPU7"/>
<keyword evidence="3" id="KW-0614">Plasmid</keyword>
<reference evidence="4 5" key="2">
    <citation type="journal article" date="2013" name="PLoS ONE">
        <title>INDIGO - INtegrated Data Warehouse of MIcrobial GenOmes with Examples from the Red Sea Extremophiles.</title>
        <authorList>
            <person name="Alam I."/>
            <person name="Antunes A."/>
            <person name="Kamau A.A."/>
            <person name="Ba Alawi W."/>
            <person name="Kalkatawi M."/>
            <person name="Stingl U."/>
            <person name="Bajic V.B."/>
        </authorList>
    </citation>
    <scope>NUCLEOTIDE SEQUENCE [LARGE SCALE GENOMIC DNA]</scope>
    <source>
        <strain evidence="4 5">SARL4B</strain>
    </source>
</reference>
<dbReference type="GeneID" id="23797661"/>
<feature type="compositionally biased region" description="Polar residues" evidence="1">
    <location>
        <begin position="38"/>
        <end position="55"/>
    </location>
</feature>
<dbReference type="EMBL" id="AFNT02000058">
    <property type="protein sequence ID" value="ERJ04766.1"/>
    <property type="molecule type" value="Genomic_DNA"/>
</dbReference>
<dbReference type="EMBL" id="HF571521">
    <property type="protein sequence ID" value="CCQ34954.1"/>
    <property type="molecule type" value="Genomic_DNA"/>
</dbReference>
<dbReference type="PATRIC" id="fig|1033806.12.peg.2840"/>
<name>F7PPU7_9EURY</name>
<evidence type="ECO:0000256" key="1">
    <source>
        <dbReference type="SAM" id="MobiDB-lite"/>
    </source>
</evidence>
<keyword evidence="6" id="KW-1185">Reference proteome</keyword>